<reference evidence="1" key="1">
    <citation type="journal article" date="2023" name="Int. J. Syst. Evol. Microbiol.">
        <title>&lt;i&gt;Clostridium folliculivorans&lt;/i&gt; sp. nov., isolated from soil samples of an organic paddy in Japan.</title>
        <authorList>
            <person name="Tazawa J."/>
            <person name="Kobayashi H."/>
            <person name="Tanizawa Y."/>
            <person name="Uchino A."/>
            <person name="Tanaka F."/>
            <person name="Urashima Y."/>
            <person name="Miura S."/>
            <person name="Sakamoto M."/>
            <person name="Ohkuma M."/>
            <person name="Tohno M."/>
        </authorList>
    </citation>
    <scope>NUCLEOTIDE SEQUENCE</scope>
    <source>
        <strain evidence="1">D1-1</strain>
    </source>
</reference>
<evidence type="ECO:0000313" key="2">
    <source>
        <dbReference type="Proteomes" id="UP001057868"/>
    </source>
</evidence>
<protein>
    <submittedName>
        <fullName evidence="1">Uncharacterized protein</fullName>
    </submittedName>
</protein>
<accession>A0A9W5Y032</accession>
<organism evidence="1 2">
    <name type="scientific">Clostridium folliculivorans</name>
    <dbReference type="NCBI Taxonomy" id="2886038"/>
    <lineage>
        <taxon>Bacteria</taxon>
        <taxon>Bacillati</taxon>
        <taxon>Bacillota</taxon>
        <taxon>Clostridia</taxon>
        <taxon>Eubacteriales</taxon>
        <taxon>Clostridiaceae</taxon>
        <taxon>Clostridium</taxon>
    </lineage>
</organism>
<comment type="caution">
    <text evidence="1">The sequence shown here is derived from an EMBL/GenBank/DDBJ whole genome shotgun (WGS) entry which is preliminary data.</text>
</comment>
<sequence length="139" mass="16533">MQLDEYSMIFSKMLYSAFPEFEQYQQIREYSGLNEAYLIIEIPSPSNKDNVLWISTCDEEITVGFDWYHTHFGYSETDEEDFKIAIDHIREILEEKIAIVIIKKNDSWVRSSIIRDKDLPLLNEDETLDLKSWNGTYFN</sequence>
<proteinExistence type="predicted"/>
<dbReference type="Proteomes" id="UP001057868">
    <property type="component" value="Unassembled WGS sequence"/>
</dbReference>
<keyword evidence="2" id="KW-1185">Reference proteome</keyword>
<name>A0A9W5Y032_9CLOT</name>
<dbReference type="AlphaFoldDB" id="A0A9W5Y032"/>
<dbReference type="RefSeq" id="WP_261851085.1">
    <property type="nucleotide sequence ID" value="NZ_BQXY01000001.1"/>
</dbReference>
<dbReference type="EMBL" id="BQXY01000001">
    <property type="protein sequence ID" value="GKU24064.1"/>
    <property type="molecule type" value="Genomic_DNA"/>
</dbReference>
<gene>
    <name evidence="1" type="ORF">CFOLD11_08900</name>
</gene>
<evidence type="ECO:0000313" key="1">
    <source>
        <dbReference type="EMBL" id="GKU24064.1"/>
    </source>
</evidence>